<evidence type="ECO:0000313" key="4">
    <source>
        <dbReference type="EMBL" id="KAJ8769208.1"/>
    </source>
</evidence>
<evidence type="ECO:0000256" key="1">
    <source>
        <dbReference type="ARBA" id="ARBA00022898"/>
    </source>
</evidence>
<feature type="domain" description="Aminotransferase class V" evidence="3">
    <location>
        <begin position="93"/>
        <end position="432"/>
    </location>
</feature>
<dbReference type="Gene3D" id="3.90.1150.10">
    <property type="entry name" value="Aspartate Aminotransferase, domain 1"/>
    <property type="match status" value="1"/>
</dbReference>
<protein>
    <recommendedName>
        <fullName evidence="3">Aminotransferase class V domain-containing protein</fullName>
    </recommendedName>
</protein>
<evidence type="ECO:0000256" key="2">
    <source>
        <dbReference type="SAM" id="MobiDB-lite"/>
    </source>
</evidence>
<dbReference type="AlphaFoldDB" id="A0AAV8TSP1"/>
<dbReference type="SUPFAM" id="SSF53383">
    <property type="entry name" value="PLP-dependent transferases"/>
    <property type="match status" value="1"/>
</dbReference>
<evidence type="ECO:0000259" key="3">
    <source>
        <dbReference type="Pfam" id="PF00266"/>
    </source>
</evidence>
<keyword evidence="1" id="KW-0663">Pyridoxal phosphate</keyword>
<dbReference type="InterPro" id="IPR015424">
    <property type="entry name" value="PyrdxlP-dep_Trfase"/>
</dbReference>
<accession>A0AAV8TSP1</accession>
<organism evidence="4 5">
    <name type="scientific">Erythroxylum novogranatense</name>
    <dbReference type="NCBI Taxonomy" id="1862640"/>
    <lineage>
        <taxon>Eukaryota</taxon>
        <taxon>Viridiplantae</taxon>
        <taxon>Streptophyta</taxon>
        <taxon>Embryophyta</taxon>
        <taxon>Tracheophyta</taxon>
        <taxon>Spermatophyta</taxon>
        <taxon>Magnoliopsida</taxon>
        <taxon>eudicotyledons</taxon>
        <taxon>Gunneridae</taxon>
        <taxon>Pentapetalae</taxon>
        <taxon>rosids</taxon>
        <taxon>fabids</taxon>
        <taxon>Malpighiales</taxon>
        <taxon>Erythroxylaceae</taxon>
        <taxon>Erythroxylum</taxon>
    </lineage>
</organism>
<keyword evidence="5" id="KW-1185">Reference proteome</keyword>
<proteinExistence type="predicted"/>
<gene>
    <name evidence="4" type="ORF">K2173_000983</name>
</gene>
<dbReference type="InterPro" id="IPR015421">
    <property type="entry name" value="PyrdxlP-dep_Trfase_major"/>
</dbReference>
<evidence type="ECO:0000313" key="5">
    <source>
        <dbReference type="Proteomes" id="UP001159364"/>
    </source>
</evidence>
<reference evidence="4 5" key="1">
    <citation type="submission" date="2021-09" db="EMBL/GenBank/DDBJ databases">
        <title>Genomic insights and catalytic innovation underlie evolution of tropane alkaloids biosynthesis.</title>
        <authorList>
            <person name="Wang Y.-J."/>
            <person name="Tian T."/>
            <person name="Huang J.-P."/>
            <person name="Huang S.-X."/>
        </authorList>
    </citation>
    <scope>NUCLEOTIDE SEQUENCE [LARGE SCALE GENOMIC DNA]</scope>
    <source>
        <strain evidence="4">KIB-2018</strain>
        <tissue evidence="4">Leaf</tissue>
    </source>
</reference>
<feature type="compositionally biased region" description="Low complexity" evidence="2">
    <location>
        <begin position="25"/>
        <end position="44"/>
    </location>
</feature>
<dbReference type="Gene3D" id="3.40.640.10">
    <property type="entry name" value="Type I PLP-dependent aspartate aminotransferase-like (Major domain)"/>
    <property type="match status" value="1"/>
</dbReference>
<dbReference type="PANTHER" id="PTHR43586">
    <property type="entry name" value="CYSTEINE DESULFURASE"/>
    <property type="match status" value="1"/>
</dbReference>
<dbReference type="PANTHER" id="PTHR43586:SF8">
    <property type="entry name" value="CYSTEINE DESULFURASE 1, CHLOROPLASTIC"/>
    <property type="match status" value="1"/>
</dbReference>
<dbReference type="InterPro" id="IPR015422">
    <property type="entry name" value="PyrdxlP-dep_Trfase_small"/>
</dbReference>
<dbReference type="EMBL" id="JAIWQS010000003">
    <property type="protein sequence ID" value="KAJ8769208.1"/>
    <property type="molecule type" value="Genomic_DNA"/>
</dbReference>
<feature type="region of interest" description="Disordered" evidence="2">
    <location>
        <begin position="14"/>
        <end position="44"/>
    </location>
</feature>
<name>A0AAV8TSP1_9ROSI</name>
<comment type="caution">
    <text evidence="4">The sequence shown here is derived from an EMBL/GenBank/DDBJ whole genome shotgun (WGS) entry which is preliminary data.</text>
</comment>
<dbReference type="InterPro" id="IPR000192">
    <property type="entry name" value="Aminotrans_V_dom"/>
</dbReference>
<dbReference type="Proteomes" id="UP001159364">
    <property type="component" value="Linkage Group LG03"/>
</dbReference>
<dbReference type="Pfam" id="PF00266">
    <property type="entry name" value="Aminotran_5"/>
    <property type="match status" value="1"/>
</dbReference>
<sequence length="658" mass="73151">MELEQPILEESVQKLSTASAIGPGSLSTSKGRSGSSSSSSSHLCSSRSESFRTLDMGVPKSNSAEEKLSWLRSQIIGDDVEFDSPFGKRTLTYADHTASARSLHYIENFVTANVLPFYGNTHTCDSYVGHRTTKMTREAINYIKSCLGGGRDDAIMFCGSGSTAAIKRLQEVMGISVPSTLRERVLKCLSNEERWVVFVGPYEHHSNILSWRQSLAEVIEIGLDESGLIDIEDLKRKLDMYKYANRPILGSFSACSNVCGLCSDTRTIARLLHQFGGFACFDFAASGPYVEIDMRSGEVDGYDAIFLSPHKFLGGPGSPGILLMSKVLYQLKSSPPSTCGGGTVDYVNGFDEKDTLYLEDIEERENGGTPQIIQTIRAALAFWVKEFIGFGVIERQEEKYITRAIDRLLPNKNIQILGNKSGKRQAIMSFLIWSTSNSPYGSPIDGQDSEDTKSLYMWGETGSKRDKPLHGPFVAVLLNDLFGIQARGGCACAGPYGHKLLNIDKATSLSIRSAIEKGYVGVKPGWTRVSFPYYMSNEKFEYILGAIEFLAIYGQRFLPLYSFNWKSGSWCLKKKAFQDLKGKETRGVRDVLRSLVTTTQAKVMADNKIKANGRPEKNFSKYDSYLDFAKSISILLPKFPDRRRIPKDIDINLLHFRV</sequence>